<sequence>MTPERWTQEETIALLAIVHLSTKLDGPKTDEDLAYILNQKVAQGHLKRNLNTDNSFNKHIVEQRVYNLMENGTVPKIGQMRAKRKENPNMRPEEVTAWFAAEAGFHFKPQEQDVCSMSGKRSLAMQPSPSSQPILPLQQSYVPGMGGASDFGRQQLPPTFLPPHQEISVPAIAGPLSSRGARGLGMGKGKSQRHHPQLPLRLKRTYQYNNLMAQIWAEQRILTVIMQAPPHRESQQPPSMVAPAPAPLSILQLNGSSLNETSHTSPHQQQPRPHPQPLISQSSHPHLAHLFRPSLREPGSRNGLTISGQEPLADLGRQSIELPSIKSPLLIGDFTSPDHPKEWRTVEPGSDWVRVGAVHSEEKAKEIKDQWWKDKQM</sequence>
<evidence type="ECO:0000313" key="2">
    <source>
        <dbReference type="EMBL" id="PMD51611.1"/>
    </source>
</evidence>
<accession>A0A2J6SLG5</accession>
<proteinExistence type="predicted"/>
<gene>
    <name evidence="2" type="ORF">K444DRAFT_669362</name>
</gene>
<feature type="region of interest" description="Disordered" evidence="1">
    <location>
        <begin position="293"/>
        <end position="312"/>
    </location>
</feature>
<keyword evidence="3" id="KW-1185">Reference proteome</keyword>
<dbReference type="AlphaFoldDB" id="A0A2J6SLG5"/>
<protein>
    <submittedName>
        <fullName evidence="2">Uncharacterized protein</fullName>
    </submittedName>
</protein>
<dbReference type="InParanoid" id="A0A2J6SLG5"/>
<feature type="region of interest" description="Disordered" evidence="1">
    <location>
        <begin position="257"/>
        <end position="282"/>
    </location>
</feature>
<evidence type="ECO:0000313" key="3">
    <source>
        <dbReference type="Proteomes" id="UP000235371"/>
    </source>
</evidence>
<name>A0A2J6SLG5_9HELO</name>
<dbReference type="Proteomes" id="UP000235371">
    <property type="component" value="Unassembled WGS sequence"/>
</dbReference>
<dbReference type="RefSeq" id="XP_024728515.1">
    <property type="nucleotide sequence ID" value="XM_024887519.1"/>
</dbReference>
<reference evidence="2 3" key="1">
    <citation type="submission" date="2016-04" db="EMBL/GenBank/DDBJ databases">
        <title>A degradative enzymes factory behind the ericoid mycorrhizal symbiosis.</title>
        <authorList>
            <consortium name="DOE Joint Genome Institute"/>
            <person name="Martino E."/>
            <person name="Morin E."/>
            <person name="Grelet G."/>
            <person name="Kuo A."/>
            <person name="Kohler A."/>
            <person name="Daghino S."/>
            <person name="Barry K."/>
            <person name="Choi C."/>
            <person name="Cichocki N."/>
            <person name="Clum A."/>
            <person name="Copeland A."/>
            <person name="Hainaut M."/>
            <person name="Haridas S."/>
            <person name="Labutti K."/>
            <person name="Lindquist E."/>
            <person name="Lipzen A."/>
            <person name="Khouja H.-R."/>
            <person name="Murat C."/>
            <person name="Ohm R."/>
            <person name="Olson A."/>
            <person name="Spatafora J."/>
            <person name="Veneault-Fourrey C."/>
            <person name="Henrissat B."/>
            <person name="Grigoriev I."/>
            <person name="Martin F."/>
            <person name="Perotto S."/>
        </authorList>
    </citation>
    <scope>NUCLEOTIDE SEQUENCE [LARGE SCALE GENOMIC DNA]</scope>
    <source>
        <strain evidence="2 3">E</strain>
    </source>
</reference>
<dbReference type="OrthoDB" id="10451875at2759"/>
<dbReference type="GeneID" id="36595595"/>
<dbReference type="EMBL" id="KZ613912">
    <property type="protein sequence ID" value="PMD51611.1"/>
    <property type="molecule type" value="Genomic_DNA"/>
</dbReference>
<evidence type="ECO:0000256" key="1">
    <source>
        <dbReference type="SAM" id="MobiDB-lite"/>
    </source>
</evidence>
<organism evidence="2 3">
    <name type="scientific">Hyaloscypha bicolor E</name>
    <dbReference type="NCBI Taxonomy" id="1095630"/>
    <lineage>
        <taxon>Eukaryota</taxon>
        <taxon>Fungi</taxon>
        <taxon>Dikarya</taxon>
        <taxon>Ascomycota</taxon>
        <taxon>Pezizomycotina</taxon>
        <taxon>Leotiomycetes</taxon>
        <taxon>Helotiales</taxon>
        <taxon>Hyaloscyphaceae</taxon>
        <taxon>Hyaloscypha</taxon>
        <taxon>Hyaloscypha bicolor</taxon>
    </lineage>
</organism>